<dbReference type="Proteomes" id="UP000694865">
    <property type="component" value="Unplaced"/>
</dbReference>
<dbReference type="GeneID" id="102801730"/>
<keyword evidence="4 6" id="KW-1133">Transmembrane helix</keyword>
<name>A0ABM0LXP9_SACKO</name>
<evidence type="ECO:0000256" key="3">
    <source>
        <dbReference type="ARBA" id="ARBA00022692"/>
    </source>
</evidence>
<gene>
    <name evidence="8" type="primary">LOC102801730</name>
</gene>
<keyword evidence="7" id="KW-1185">Reference proteome</keyword>
<evidence type="ECO:0000313" key="7">
    <source>
        <dbReference type="Proteomes" id="UP000694865"/>
    </source>
</evidence>
<dbReference type="PROSITE" id="PS51257">
    <property type="entry name" value="PROKAR_LIPOPROTEIN"/>
    <property type="match status" value="1"/>
</dbReference>
<sequence>MDSPIFKTAAFAMIGVGGFVTILGFFGCAGAWCENKCMLWTYFLFVFIILLTEIVCTILLFVFKSEVEAFLKVKLNETMLEDYKDVEDDPEEFNSRAIDAIQLTFECCGTESYKDWLDSKWYKSKLNDTSTQQEVDELWTFPKSCCMTEVKEIISGELPTPLNATACKGDEKLPNSFMNSGGCYDLIYEQFNNNIWILAGAGLGVACLQLFGIVFAICLLRNLKDDFDD</sequence>
<proteinExistence type="inferred from homology"/>
<dbReference type="InterPro" id="IPR008952">
    <property type="entry name" value="Tetraspanin_EC2_sf"/>
</dbReference>
<dbReference type="Gene3D" id="1.10.1450.10">
    <property type="entry name" value="Tetraspanin"/>
    <property type="match status" value="1"/>
</dbReference>
<comment type="similarity">
    <text evidence="2 6">Belongs to the tetraspanin (TM4SF) family.</text>
</comment>
<organism evidence="7 8">
    <name type="scientific">Saccoglossus kowalevskii</name>
    <name type="common">Acorn worm</name>
    <dbReference type="NCBI Taxonomy" id="10224"/>
    <lineage>
        <taxon>Eukaryota</taxon>
        <taxon>Metazoa</taxon>
        <taxon>Hemichordata</taxon>
        <taxon>Enteropneusta</taxon>
        <taxon>Harrimaniidae</taxon>
        <taxon>Saccoglossus</taxon>
    </lineage>
</organism>
<feature type="transmembrane region" description="Helical" evidence="6">
    <location>
        <begin position="195"/>
        <end position="220"/>
    </location>
</feature>
<dbReference type="SUPFAM" id="SSF48652">
    <property type="entry name" value="Tetraspanin"/>
    <property type="match status" value="1"/>
</dbReference>
<evidence type="ECO:0000313" key="8">
    <source>
        <dbReference type="RefSeq" id="XP_006812540.1"/>
    </source>
</evidence>
<dbReference type="PIRSF" id="PIRSF002419">
    <property type="entry name" value="Tetraspanin"/>
    <property type="match status" value="1"/>
</dbReference>
<dbReference type="Pfam" id="PF00335">
    <property type="entry name" value="Tetraspanin"/>
    <property type="match status" value="1"/>
</dbReference>
<dbReference type="InterPro" id="IPR000301">
    <property type="entry name" value="Tetraspanin_animals"/>
</dbReference>
<feature type="transmembrane region" description="Helical" evidence="6">
    <location>
        <begin position="39"/>
        <end position="63"/>
    </location>
</feature>
<evidence type="ECO:0000256" key="1">
    <source>
        <dbReference type="ARBA" id="ARBA00004141"/>
    </source>
</evidence>
<protein>
    <recommendedName>
        <fullName evidence="6">Tetraspanin</fullName>
    </recommendedName>
</protein>
<accession>A0ABM0LXP9</accession>
<feature type="transmembrane region" description="Helical" evidence="6">
    <location>
        <begin position="12"/>
        <end position="32"/>
    </location>
</feature>
<evidence type="ECO:0000256" key="2">
    <source>
        <dbReference type="ARBA" id="ARBA00006840"/>
    </source>
</evidence>
<dbReference type="PANTHER" id="PTHR19282">
    <property type="entry name" value="TETRASPANIN"/>
    <property type="match status" value="1"/>
</dbReference>
<keyword evidence="3 6" id="KW-0812">Transmembrane</keyword>
<evidence type="ECO:0000256" key="6">
    <source>
        <dbReference type="RuleBase" id="RU361218"/>
    </source>
</evidence>
<comment type="caution">
    <text evidence="6">Lacks conserved residue(s) required for the propagation of feature annotation.</text>
</comment>
<comment type="subcellular location">
    <subcellularLocation>
        <location evidence="1 6">Membrane</location>
        <topology evidence="1 6">Multi-pass membrane protein</topology>
    </subcellularLocation>
</comment>
<evidence type="ECO:0000256" key="4">
    <source>
        <dbReference type="ARBA" id="ARBA00022989"/>
    </source>
</evidence>
<dbReference type="InterPro" id="IPR018499">
    <property type="entry name" value="Tetraspanin/Peripherin"/>
</dbReference>
<dbReference type="PANTHER" id="PTHR19282:SF544">
    <property type="entry name" value="TETRASPANIN"/>
    <property type="match status" value="1"/>
</dbReference>
<reference evidence="8" key="1">
    <citation type="submission" date="2025-08" db="UniProtKB">
        <authorList>
            <consortium name="RefSeq"/>
        </authorList>
    </citation>
    <scope>IDENTIFICATION</scope>
    <source>
        <tissue evidence="8">Testes</tissue>
    </source>
</reference>
<keyword evidence="5 6" id="KW-0472">Membrane</keyword>
<evidence type="ECO:0000256" key="5">
    <source>
        <dbReference type="ARBA" id="ARBA00023136"/>
    </source>
</evidence>
<dbReference type="PRINTS" id="PR00259">
    <property type="entry name" value="TMFOUR"/>
</dbReference>
<dbReference type="RefSeq" id="XP_006812540.1">
    <property type="nucleotide sequence ID" value="XM_006812477.1"/>
</dbReference>